<gene>
    <name evidence="5" type="primary">8051778</name>
    <name evidence="4" type="ORF">IscW_ISCW018759</name>
</gene>
<evidence type="ECO:0000259" key="3">
    <source>
        <dbReference type="SMART" id="SM01318"/>
    </source>
</evidence>
<dbReference type="VEuPathDB" id="VectorBase:ISCP_031899"/>
<dbReference type="InterPro" id="IPR029277">
    <property type="entry name" value="SVWC_dom"/>
</dbReference>
<reference evidence="5" key="2">
    <citation type="submission" date="2020-05" db="UniProtKB">
        <authorList>
            <consortium name="EnsemblMetazoa"/>
        </authorList>
    </citation>
    <scope>IDENTIFICATION</scope>
    <source>
        <strain evidence="5">wikel</strain>
    </source>
</reference>
<sequence length="103" mass="11343">MPSPIDVLYAAAVVVAFCHISDGSISRVAVPIKNGKCAYDGHLLSHNSALDRQSPCEKVICDTEQRVVYIGLCSPVANPENCEIRTRDERYPYCCPQPYCGRP</sequence>
<dbReference type="VEuPathDB" id="VectorBase:ISCI018759"/>
<dbReference type="HOGENOM" id="CLU_178764_0_0_1"/>
<proteinExistence type="predicted"/>
<dbReference type="Pfam" id="PF15430">
    <property type="entry name" value="SVWC"/>
    <property type="match status" value="1"/>
</dbReference>
<evidence type="ECO:0000313" key="4">
    <source>
        <dbReference type="EMBL" id="EEC07391.1"/>
    </source>
</evidence>
<dbReference type="GO" id="GO:0005576">
    <property type="term" value="C:extracellular region"/>
    <property type="evidence" value="ECO:0007669"/>
    <property type="project" value="UniProtKB-SubCell"/>
</dbReference>
<dbReference type="PaxDb" id="6945-B7PLB9"/>
<dbReference type="AlphaFoldDB" id="B7PLB9"/>
<dbReference type="VEuPathDB" id="VectorBase:ISCW018759"/>
<dbReference type="SMART" id="SM01318">
    <property type="entry name" value="SVWC"/>
    <property type="match status" value="1"/>
</dbReference>
<keyword evidence="2" id="KW-0964">Secreted</keyword>
<feature type="domain" description="Single" evidence="3">
    <location>
        <begin position="37"/>
        <end position="100"/>
    </location>
</feature>
<dbReference type="Proteomes" id="UP000001555">
    <property type="component" value="Unassembled WGS sequence"/>
</dbReference>
<evidence type="ECO:0000256" key="2">
    <source>
        <dbReference type="ARBA" id="ARBA00022525"/>
    </source>
</evidence>
<comment type="subcellular location">
    <subcellularLocation>
        <location evidence="1">Secreted</location>
    </subcellularLocation>
</comment>
<dbReference type="EnsemblMetazoa" id="ISCW018759-RA">
    <property type="protein sequence ID" value="ISCW018759-PA"/>
    <property type="gene ID" value="ISCW018759"/>
</dbReference>
<dbReference type="OrthoDB" id="10281812at2759"/>
<reference evidence="4 6" key="1">
    <citation type="submission" date="2008-03" db="EMBL/GenBank/DDBJ databases">
        <title>Annotation of Ixodes scapularis.</title>
        <authorList>
            <consortium name="Ixodes scapularis Genome Project Consortium"/>
            <person name="Caler E."/>
            <person name="Hannick L.I."/>
            <person name="Bidwell S."/>
            <person name="Joardar V."/>
            <person name="Thiagarajan M."/>
            <person name="Amedeo P."/>
            <person name="Galinsky K.J."/>
            <person name="Schobel S."/>
            <person name="Inman J."/>
            <person name="Hostetler J."/>
            <person name="Miller J."/>
            <person name="Hammond M."/>
            <person name="Megy K."/>
            <person name="Lawson D."/>
            <person name="Kodira C."/>
            <person name="Sutton G."/>
            <person name="Meyer J."/>
            <person name="Hill C.A."/>
            <person name="Birren B."/>
            <person name="Nene V."/>
            <person name="Collins F."/>
            <person name="Alarcon-Chaidez F."/>
            <person name="Wikel S."/>
            <person name="Strausberg R."/>
        </authorList>
    </citation>
    <scope>NUCLEOTIDE SEQUENCE [LARGE SCALE GENOMIC DNA]</scope>
    <source>
        <strain evidence="6">Wikel</strain>
        <strain evidence="4">Wikel colony</strain>
    </source>
</reference>
<accession>B7PLB9</accession>
<dbReference type="KEGG" id="isc:8051778"/>
<evidence type="ECO:0000313" key="5">
    <source>
        <dbReference type="EnsemblMetazoa" id="ISCW018759-PA"/>
    </source>
</evidence>
<evidence type="ECO:0000313" key="6">
    <source>
        <dbReference type="Proteomes" id="UP000001555"/>
    </source>
</evidence>
<organism>
    <name type="scientific">Ixodes scapularis</name>
    <name type="common">Black-legged tick</name>
    <name type="synonym">Deer tick</name>
    <dbReference type="NCBI Taxonomy" id="6945"/>
    <lineage>
        <taxon>Eukaryota</taxon>
        <taxon>Metazoa</taxon>
        <taxon>Ecdysozoa</taxon>
        <taxon>Arthropoda</taxon>
        <taxon>Chelicerata</taxon>
        <taxon>Arachnida</taxon>
        <taxon>Acari</taxon>
        <taxon>Parasitiformes</taxon>
        <taxon>Ixodida</taxon>
        <taxon>Ixodoidea</taxon>
        <taxon>Ixodidae</taxon>
        <taxon>Ixodinae</taxon>
        <taxon>Ixodes</taxon>
    </lineage>
</organism>
<evidence type="ECO:0000256" key="1">
    <source>
        <dbReference type="ARBA" id="ARBA00004613"/>
    </source>
</evidence>
<name>B7PLB9_IXOSC</name>
<dbReference type="EMBL" id="ABJB010887421">
    <property type="status" value="NOT_ANNOTATED_CDS"/>
    <property type="molecule type" value="Genomic_DNA"/>
</dbReference>
<protein>
    <submittedName>
        <fullName evidence="4 5">Secreted protein, putative</fullName>
    </submittedName>
</protein>
<dbReference type="EMBL" id="DS739614">
    <property type="protein sequence ID" value="EEC07391.1"/>
    <property type="molecule type" value="Genomic_DNA"/>
</dbReference>
<dbReference type="InParanoid" id="B7PLB9"/>
<keyword evidence="6" id="KW-1185">Reference proteome</keyword>